<evidence type="ECO:0000256" key="1">
    <source>
        <dbReference type="ARBA" id="ARBA00023015"/>
    </source>
</evidence>
<proteinExistence type="predicted"/>
<dbReference type="Proteomes" id="UP001518990">
    <property type="component" value="Unassembled WGS sequence"/>
</dbReference>
<keyword evidence="3" id="KW-0804">Transcription</keyword>
<sequence length="207" mass="22817">MQQDVTLERQPCAEAAARARIFSAAEAAFGADGFHVATMDDIARRAGCSKKTIYKFFSSKEDLFFGLLERSKEVVRRVRIDRSKEPEAALVEFLEEIGRIILSSGSISRRRMIMAEYTHSPALLAAAERRGEGTARLALEAYLSELERTGRHEIGEPGEAAQMLMGMALGAFHHQLLLGVTSALPPEVVRNRIAKAVRIYLLGTARG</sequence>
<keyword evidence="2 4" id="KW-0238">DNA-binding</keyword>
<organism evidence="6 7">
    <name type="scientific">Roseomonas marmotae</name>
    <dbReference type="NCBI Taxonomy" id="2768161"/>
    <lineage>
        <taxon>Bacteria</taxon>
        <taxon>Pseudomonadati</taxon>
        <taxon>Pseudomonadota</taxon>
        <taxon>Alphaproteobacteria</taxon>
        <taxon>Acetobacterales</taxon>
        <taxon>Roseomonadaceae</taxon>
        <taxon>Roseomonas</taxon>
    </lineage>
</organism>
<comment type="caution">
    <text evidence="6">The sequence shown here is derived from an EMBL/GenBank/DDBJ whole genome shotgun (WGS) entry which is preliminary data.</text>
</comment>
<evidence type="ECO:0000259" key="5">
    <source>
        <dbReference type="PROSITE" id="PS50977"/>
    </source>
</evidence>
<evidence type="ECO:0000256" key="2">
    <source>
        <dbReference type="ARBA" id="ARBA00023125"/>
    </source>
</evidence>
<name>A0ABS3KAS4_9PROT</name>
<evidence type="ECO:0000256" key="3">
    <source>
        <dbReference type="ARBA" id="ARBA00023163"/>
    </source>
</evidence>
<gene>
    <name evidence="6" type="ORF">IAI60_07990</name>
</gene>
<keyword evidence="7" id="KW-1185">Reference proteome</keyword>
<keyword evidence="1" id="KW-0805">Transcription regulation</keyword>
<dbReference type="PANTHER" id="PTHR30055:SF234">
    <property type="entry name" value="HTH-TYPE TRANSCRIPTIONAL REGULATOR BETI"/>
    <property type="match status" value="1"/>
</dbReference>
<dbReference type="SUPFAM" id="SSF46689">
    <property type="entry name" value="Homeodomain-like"/>
    <property type="match status" value="1"/>
</dbReference>
<protein>
    <submittedName>
        <fullName evidence="6">TetR/AcrR family transcriptional regulator</fullName>
    </submittedName>
</protein>
<evidence type="ECO:0000313" key="7">
    <source>
        <dbReference type="Proteomes" id="UP001518990"/>
    </source>
</evidence>
<dbReference type="PRINTS" id="PR00455">
    <property type="entry name" value="HTHTETR"/>
</dbReference>
<dbReference type="EMBL" id="JACTNF010000006">
    <property type="protein sequence ID" value="MBO1074547.1"/>
    <property type="molecule type" value="Genomic_DNA"/>
</dbReference>
<dbReference type="PROSITE" id="PS50977">
    <property type="entry name" value="HTH_TETR_2"/>
    <property type="match status" value="1"/>
</dbReference>
<dbReference type="InterPro" id="IPR050109">
    <property type="entry name" value="HTH-type_TetR-like_transc_reg"/>
</dbReference>
<dbReference type="Gene3D" id="1.10.357.10">
    <property type="entry name" value="Tetracycline Repressor, domain 2"/>
    <property type="match status" value="1"/>
</dbReference>
<dbReference type="InterPro" id="IPR039536">
    <property type="entry name" value="TetR_C_Proteobacteria"/>
</dbReference>
<accession>A0ABS3KAS4</accession>
<dbReference type="InterPro" id="IPR001647">
    <property type="entry name" value="HTH_TetR"/>
</dbReference>
<feature type="DNA-binding region" description="H-T-H motif" evidence="4">
    <location>
        <begin position="38"/>
        <end position="57"/>
    </location>
</feature>
<dbReference type="PANTHER" id="PTHR30055">
    <property type="entry name" value="HTH-TYPE TRANSCRIPTIONAL REGULATOR RUTR"/>
    <property type="match status" value="1"/>
</dbReference>
<evidence type="ECO:0000313" key="6">
    <source>
        <dbReference type="EMBL" id="MBO1074547.1"/>
    </source>
</evidence>
<evidence type="ECO:0000256" key="4">
    <source>
        <dbReference type="PROSITE-ProRule" id="PRU00335"/>
    </source>
</evidence>
<dbReference type="InterPro" id="IPR009057">
    <property type="entry name" value="Homeodomain-like_sf"/>
</dbReference>
<feature type="domain" description="HTH tetR-type" evidence="5">
    <location>
        <begin position="15"/>
        <end position="75"/>
    </location>
</feature>
<dbReference type="Pfam" id="PF00440">
    <property type="entry name" value="TetR_N"/>
    <property type="match status" value="1"/>
</dbReference>
<dbReference type="RefSeq" id="WP_207446174.1">
    <property type="nucleotide sequence ID" value="NZ_CP061094.1"/>
</dbReference>
<dbReference type="Pfam" id="PF14246">
    <property type="entry name" value="TetR_C_7"/>
    <property type="match status" value="1"/>
</dbReference>
<reference evidence="6 7" key="1">
    <citation type="submission" date="2020-09" db="EMBL/GenBank/DDBJ databases">
        <title>Roseomonas.</title>
        <authorList>
            <person name="Zhu W."/>
        </authorList>
    </citation>
    <scope>NUCLEOTIDE SEQUENCE [LARGE SCALE GENOMIC DNA]</scope>
    <source>
        <strain evidence="6 7">1311</strain>
    </source>
</reference>